<dbReference type="SUPFAM" id="SSF74853">
    <property type="entry name" value="Lamin A/C globular tail domain"/>
    <property type="match status" value="1"/>
</dbReference>
<dbReference type="Gene3D" id="2.60.40.1260">
    <property type="entry name" value="Lamin Tail domain"/>
    <property type="match status" value="1"/>
</dbReference>
<dbReference type="PROSITE" id="PS51841">
    <property type="entry name" value="LTD"/>
    <property type="match status" value="1"/>
</dbReference>
<keyword evidence="3" id="KW-1185">Reference proteome</keyword>
<gene>
    <name evidence="2" type="ORF">BXY66_2551</name>
</gene>
<accession>A0A4R1NAV4</accession>
<protein>
    <submittedName>
        <fullName evidence="2">Lamin tail-like protein</fullName>
    </submittedName>
</protein>
<dbReference type="InterPro" id="IPR036415">
    <property type="entry name" value="Lamin_tail_dom_sf"/>
</dbReference>
<dbReference type="Proteomes" id="UP000295673">
    <property type="component" value="Unassembled WGS sequence"/>
</dbReference>
<dbReference type="Pfam" id="PF00932">
    <property type="entry name" value="LTD"/>
    <property type="match status" value="1"/>
</dbReference>
<reference evidence="2 3" key="1">
    <citation type="submission" date="2019-03" db="EMBL/GenBank/DDBJ databases">
        <title>Genomic Encyclopedia of Archaeal and Bacterial Type Strains, Phase II (KMG-II): from individual species to whole genera.</title>
        <authorList>
            <person name="Goeker M."/>
        </authorList>
    </citation>
    <scope>NUCLEOTIDE SEQUENCE [LARGE SCALE GENOMIC DNA]</scope>
    <source>
        <strain evidence="2 3">DSM 26433</strain>
    </source>
</reference>
<dbReference type="Pfam" id="PF13403">
    <property type="entry name" value="Hint_2"/>
    <property type="match status" value="1"/>
</dbReference>
<feature type="domain" description="LTD" evidence="1">
    <location>
        <begin position="1"/>
        <end position="165"/>
    </location>
</feature>
<comment type="caution">
    <text evidence="2">The sequence shown here is derived from an EMBL/GenBank/DDBJ whole genome shotgun (WGS) entry which is preliminary data.</text>
</comment>
<dbReference type="InterPro" id="IPR001322">
    <property type="entry name" value="Lamin_tail_dom"/>
</dbReference>
<dbReference type="SUPFAM" id="SSF51294">
    <property type="entry name" value="Hedgehog/intein (Hint) domain"/>
    <property type="match status" value="1"/>
</dbReference>
<dbReference type="Gene3D" id="2.170.16.10">
    <property type="entry name" value="Hedgehog/Intein (Hint) domain"/>
    <property type="match status" value="1"/>
</dbReference>
<dbReference type="EMBL" id="SMGR01000002">
    <property type="protein sequence ID" value="TCL01239.1"/>
    <property type="molecule type" value="Genomic_DNA"/>
</dbReference>
<evidence type="ECO:0000313" key="3">
    <source>
        <dbReference type="Proteomes" id="UP000295673"/>
    </source>
</evidence>
<dbReference type="RefSeq" id="WP_165929176.1">
    <property type="nucleotide sequence ID" value="NZ_SMGR01000002.1"/>
</dbReference>
<evidence type="ECO:0000313" key="2">
    <source>
        <dbReference type="EMBL" id="TCL01239.1"/>
    </source>
</evidence>
<sequence length="397" mass="43381">MTANLDGIIFHQIMPDNTGGPEFDTDGDGVTEMEDEFVSFQNASGQPIDISGWQVWSISAGAGAPVQAQTGLVHEFEEGTILAPGEPLWVVTELSEDRHWATEASEGGDGKNLLTEGDHQSNTNESICLVNPDTGEYIVFNMGGNTPNYEVYSGFPGDNMTGVIDGESVKDDANAGYSYQYDAALGEYVYKEAWIPCFAGGTHIDTPTGWRAVEDLQKGDLVMTRDRGPQPVILLRKRSVQFDTEKSREQAPVEFKTGSLGPGLPLRPLLVSPQHRMLMVDQRGREVLAPAVGLTERCKVRRKIGMKQVSYFHILLDHHAIVMAEGVSAESLFASDEVIRGLSVKDREAIADSYPVNGPLPLPARTLLSVEEVRRARDWQLRPEGFVINPAEAPAVA</sequence>
<proteinExistence type="predicted"/>
<evidence type="ECO:0000259" key="1">
    <source>
        <dbReference type="PROSITE" id="PS51841"/>
    </source>
</evidence>
<dbReference type="InterPro" id="IPR036844">
    <property type="entry name" value="Hint_dom_sf"/>
</dbReference>
<organism evidence="2 3">
    <name type="scientific">Shimia isoporae</name>
    <dbReference type="NCBI Taxonomy" id="647720"/>
    <lineage>
        <taxon>Bacteria</taxon>
        <taxon>Pseudomonadati</taxon>
        <taxon>Pseudomonadota</taxon>
        <taxon>Alphaproteobacteria</taxon>
        <taxon>Rhodobacterales</taxon>
        <taxon>Roseobacteraceae</taxon>
    </lineage>
</organism>
<dbReference type="InterPro" id="IPR028992">
    <property type="entry name" value="Hedgehog/Intein_dom"/>
</dbReference>
<name>A0A4R1NAV4_9RHOB</name>
<dbReference type="AlphaFoldDB" id="A0A4R1NAV4"/>